<evidence type="ECO:0000313" key="2">
    <source>
        <dbReference type="Proteomes" id="UP000029224"/>
    </source>
</evidence>
<comment type="caution">
    <text evidence="1">The sequence shown here is derived from an EMBL/GenBank/DDBJ whole genome shotgun (WGS) entry which is preliminary data.</text>
</comment>
<keyword evidence="2" id="KW-1185">Reference proteome</keyword>
<dbReference type="Proteomes" id="UP000029224">
    <property type="component" value="Unassembled WGS sequence"/>
</dbReference>
<evidence type="ECO:0000313" key="1">
    <source>
        <dbReference type="EMBL" id="GAL38270.1"/>
    </source>
</evidence>
<dbReference type="EMBL" id="BBMT01000033">
    <property type="protein sequence ID" value="GAL38270.1"/>
    <property type="molecule type" value="Genomic_DNA"/>
</dbReference>
<protein>
    <submittedName>
        <fullName evidence="1">Uncharacterized protein</fullName>
    </submittedName>
</protein>
<reference evidence="1 2" key="1">
    <citation type="submission" date="2014-09" db="EMBL/GenBank/DDBJ databases">
        <title>Vibrio maritimus JCM 19240. (C210) whole genome shotgun sequence.</title>
        <authorList>
            <person name="Sawabe T."/>
            <person name="Meirelles P."/>
            <person name="Nakanishi M."/>
            <person name="Sayaka M."/>
            <person name="Hattori M."/>
            <person name="Ohkuma M."/>
        </authorList>
    </citation>
    <scope>NUCLEOTIDE SEQUENCE [LARGE SCALE GENOMIC DNA]</scope>
    <source>
        <strain evidence="1 2">JCM 19240</strain>
    </source>
</reference>
<dbReference type="AlphaFoldDB" id="A0A090TEC5"/>
<reference evidence="1 2" key="2">
    <citation type="submission" date="2014-09" db="EMBL/GenBank/DDBJ databases">
        <authorList>
            <consortium name="NBRP consortium"/>
            <person name="Sawabe T."/>
            <person name="Meirelles P."/>
            <person name="Nakanishi M."/>
            <person name="Sayaka M."/>
            <person name="Hattori M."/>
            <person name="Ohkuma M."/>
        </authorList>
    </citation>
    <scope>NUCLEOTIDE SEQUENCE [LARGE SCALE GENOMIC DNA]</scope>
    <source>
        <strain evidence="1 2">JCM 19240</strain>
    </source>
</reference>
<sequence>MKLINRQDGASVMLVRQDVNLFLLADNNAYLVVHPANLTLGQNTTIEAFDQNSNYLEVWLRNEDSSTAYKVVVPGWWHLRTVGVDSWEEIDLTPPQP</sequence>
<organism evidence="1 2">
    <name type="scientific">Vibrio maritimus</name>
    <dbReference type="NCBI Taxonomy" id="990268"/>
    <lineage>
        <taxon>Bacteria</taxon>
        <taxon>Pseudomonadati</taxon>
        <taxon>Pseudomonadota</taxon>
        <taxon>Gammaproteobacteria</taxon>
        <taxon>Vibrionales</taxon>
        <taxon>Vibrionaceae</taxon>
        <taxon>Vibrio</taxon>
    </lineage>
</organism>
<accession>A0A090TEC5</accession>
<proteinExistence type="predicted"/>
<name>A0A090TEC5_9VIBR</name>
<gene>
    <name evidence="1" type="ORF">JCM19240_3981</name>
</gene>